<dbReference type="CDD" id="cd04301">
    <property type="entry name" value="NAT_SF"/>
    <property type="match status" value="1"/>
</dbReference>
<evidence type="ECO:0000259" key="3">
    <source>
        <dbReference type="PROSITE" id="PS51186"/>
    </source>
</evidence>
<dbReference type="AlphaFoldDB" id="A0A6I0FFY5"/>
<dbReference type="GO" id="GO:0016747">
    <property type="term" value="F:acyltransferase activity, transferring groups other than amino-acyl groups"/>
    <property type="evidence" value="ECO:0007669"/>
    <property type="project" value="InterPro"/>
</dbReference>
<dbReference type="InterPro" id="IPR016181">
    <property type="entry name" value="Acyl_CoA_acyltransferase"/>
</dbReference>
<accession>A0A6I0FFY5</accession>
<evidence type="ECO:0000313" key="5">
    <source>
        <dbReference type="Proteomes" id="UP000432715"/>
    </source>
</evidence>
<keyword evidence="2" id="KW-0012">Acyltransferase</keyword>
<protein>
    <submittedName>
        <fullName evidence="4">GNAT family N-acetyltransferase</fullName>
    </submittedName>
</protein>
<dbReference type="SUPFAM" id="SSF55729">
    <property type="entry name" value="Acyl-CoA N-acyltransferases (Nat)"/>
    <property type="match status" value="1"/>
</dbReference>
<dbReference type="InterPro" id="IPR000182">
    <property type="entry name" value="GNAT_dom"/>
</dbReference>
<gene>
    <name evidence="4" type="ORF">F8154_07690</name>
</gene>
<keyword evidence="1 4" id="KW-0808">Transferase</keyword>
<dbReference type="EMBL" id="WBZC01000024">
    <property type="protein sequence ID" value="KAB3534861.1"/>
    <property type="molecule type" value="Genomic_DNA"/>
</dbReference>
<comment type="caution">
    <text evidence="4">The sequence shown here is derived from an EMBL/GenBank/DDBJ whole genome shotgun (WGS) entry which is preliminary data.</text>
</comment>
<reference evidence="4 5" key="1">
    <citation type="submission" date="2019-10" db="EMBL/GenBank/DDBJ databases">
        <title>Alkaliphilus serpentinus sp. nov. and Alkaliphilus pronyensis sp. nov., two novel anaerobic alkaliphilic species isolated from the serpentinized-hosted hydrothermal field of the Prony Bay (New Caledonia).</title>
        <authorList>
            <person name="Postec A."/>
        </authorList>
    </citation>
    <scope>NUCLEOTIDE SEQUENCE [LARGE SCALE GENOMIC DNA]</scope>
    <source>
        <strain evidence="4 5">LacV</strain>
    </source>
</reference>
<dbReference type="Proteomes" id="UP000432715">
    <property type="component" value="Unassembled WGS sequence"/>
</dbReference>
<dbReference type="PROSITE" id="PS51186">
    <property type="entry name" value="GNAT"/>
    <property type="match status" value="1"/>
</dbReference>
<sequence>MLRKGKTSDIKRLCEIEKLATDIYYQAGFTKEEASPRTEENLLELIKDAIVIVYEENNSILGYAAWRKYSEYSHLEEISVDPRHHKKGIGSSLVKHNPFLSESKIVSLICYSNAPWAYNLYKKLGFEETTKLPMELQDIWQEEVYRGLNMSNRICMINYII</sequence>
<keyword evidence="5" id="KW-1185">Reference proteome</keyword>
<feature type="domain" description="N-acetyltransferase" evidence="3">
    <location>
        <begin position="1"/>
        <end position="151"/>
    </location>
</feature>
<dbReference type="PANTHER" id="PTHR43800:SF1">
    <property type="entry name" value="PEPTIDYL-LYSINE N-ACETYLTRANSFERASE YJAB"/>
    <property type="match status" value="1"/>
</dbReference>
<evidence type="ECO:0000313" key="4">
    <source>
        <dbReference type="EMBL" id="KAB3534861.1"/>
    </source>
</evidence>
<proteinExistence type="predicted"/>
<dbReference type="Pfam" id="PF13508">
    <property type="entry name" value="Acetyltransf_7"/>
    <property type="match status" value="1"/>
</dbReference>
<dbReference type="Gene3D" id="3.40.630.30">
    <property type="match status" value="1"/>
</dbReference>
<evidence type="ECO:0000256" key="1">
    <source>
        <dbReference type="ARBA" id="ARBA00022679"/>
    </source>
</evidence>
<evidence type="ECO:0000256" key="2">
    <source>
        <dbReference type="ARBA" id="ARBA00023315"/>
    </source>
</evidence>
<dbReference type="PANTHER" id="PTHR43800">
    <property type="entry name" value="PEPTIDYL-LYSINE N-ACETYLTRANSFERASE YJAB"/>
    <property type="match status" value="1"/>
</dbReference>
<organism evidence="4 5">
    <name type="scientific">Alkaliphilus pronyensis</name>
    <dbReference type="NCBI Taxonomy" id="1482732"/>
    <lineage>
        <taxon>Bacteria</taxon>
        <taxon>Bacillati</taxon>
        <taxon>Bacillota</taxon>
        <taxon>Clostridia</taxon>
        <taxon>Peptostreptococcales</taxon>
        <taxon>Natronincolaceae</taxon>
        <taxon>Alkaliphilus</taxon>
    </lineage>
</organism>
<dbReference type="OrthoDB" id="9798006at2"/>
<name>A0A6I0FFY5_9FIRM</name>
<dbReference type="RefSeq" id="WP_151861031.1">
    <property type="nucleotide sequence ID" value="NZ_WBZC01000024.1"/>
</dbReference>